<comment type="caution">
    <text evidence="1">The sequence shown here is derived from an EMBL/GenBank/DDBJ whole genome shotgun (WGS) entry which is preliminary data.</text>
</comment>
<dbReference type="InParanoid" id="A0A5N4ATL3"/>
<dbReference type="Gene3D" id="3.30.70.1820">
    <property type="entry name" value="L1 transposable element, RRM domain"/>
    <property type="match status" value="1"/>
</dbReference>
<gene>
    <name evidence="1" type="ORF">PPYR_06300</name>
</gene>
<evidence type="ECO:0000313" key="2">
    <source>
        <dbReference type="Proteomes" id="UP000327044"/>
    </source>
</evidence>
<keyword evidence="2" id="KW-1185">Reference proteome</keyword>
<protein>
    <submittedName>
        <fullName evidence="1">Uncharacterized protein</fullName>
    </submittedName>
</protein>
<dbReference type="PANTHER" id="PTHR11505">
    <property type="entry name" value="L1 TRANSPOSABLE ELEMENT-RELATED"/>
    <property type="match status" value="1"/>
</dbReference>
<dbReference type="Proteomes" id="UP000327044">
    <property type="component" value="Unassembled WGS sequence"/>
</dbReference>
<dbReference type="AlphaFoldDB" id="A0A5N4ATL3"/>
<name>A0A5N4ATL3_PHOPY</name>
<organism evidence="1 2">
    <name type="scientific">Photinus pyralis</name>
    <name type="common">Common eastern firefly</name>
    <name type="synonym">Lampyris pyralis</name>
    <dbReference type="NCBI Taxonomy" id="7054"/>
    <lineage>
        <taxon>Eukaryota</taxon>
        <taxon>Metazoa</taxon>
        <taxon>Ecdysozoa</taxon>
        <taxon>Arthropoda</taxon>
        <taxon>Hexapoda</taxon>
        <taxon>Insecta</taxon>
        <taxon>Pterygota</taxon>
        <taxon>Neoptera</taxon>
        <taxon>Endopterygota</taxon>
        <taxon>Coleoptera</taxon>
        <taxon>Polyphaga</taxon>
        <taxon>Elateriformia</taxon>
        <taxon>Elateroidea</taxon>
        <taxon>Lampyridae</taxon>
        <taxon>Lampyrinae</taxon>
        <taxon>Photinus</taxon>
    </lineage>
</organism>
<accession>A0A5N4ATL3</accession>
<evidence type="ECO:0000313" key="1">
    <source>
        <dbReference type="EMBL" id="KAB0800560.1"/>
    </source>
</evidence>
<dbReference type="EMBL" id="VVIM01000004">
    <property type="protein sequence ID" value="KAB0800560.1"/>
    <property type="molecule type" value="Genomic_DNA"/>
</dbReference>
<sequence length="156" mass="18204">MVFERQQHSIQVDARLDALEQYSRRNNLRLFGIKECSNENPDQLAIEVIQQKLNVNIELRDIDRSHRVGLPRDGKSRAILIKFVSYRLRAEVFKKKKLLKGTHYSIKEDLTKSRLSLLQEAASRYGGHNVWSYDGRVMVNYKNKKVSIQTASDFPK</sequence>
<reference evidence="1 2" key="1">
    <citation type="journal article" date="2018" name="Elife">
        <title>Firefly genomes illuminate parallel origins of bioluminescence in beetles.</title>
        <authorList>
            <person name="Fallon T.R."/>
            <person name="Lower S.E."/>
            <person name="Chang C.H."/>
            <person name="Bessho-Uehara M."/>
            <person name="Martin G.J."/>
            <person name="Bewick A.J."/>
            <person name="Behringer M."/>
            <person name="Debat H.J."/>
            <person name="Wong I."/>
            <person name="Day J.C."/>
            <person name="Suvorov A."/>
            <person name="Silva C.J."/>
            <person name="Stanger-Hall K.F."/>
            <person name="Hall D.W."/>
            <person name="Schmitz R.J."/>
            <person name="Nelson D.R."/>
            <person name="Lewis S.M."/>
            <person name="Shigenobu S."/>
            <person name="Bybee S.M."/>
            <person name="Larracuente A.M."/>
            <person name="Oba Y."/>
            <person name="Weng J.K."/>
        </authorList>
    </citation>
    <scope>NUCLEOTIDE SEQUENCE [LARGE SCALE GENOMIC DNA]</scope>
    <source>
        <strain evidence="1">1611_PpyrPB1</strain>
        <tissue evidence="1">Whole body</tissue>
    </source>
</reference>
<dbReference type="InterPro" id="IPR004244">
    <property type="entry name" value="Transposase_22"/>
</dbReference>
<proteinExistence type="predicted"/>